<dbReference type="InterPro" id="IPR004467">
    <property type="entry name" value="Or_phspho_trans_dom"/>
</dbReference>
<reference evidence="7" key="2">
    <citation type="submission" date="2022-06" db="UniProtKB">
        <authorList>
            <consortium name="EnsemblMetazoa"/>
        </authorList>
    </citation>
    <scope>IDENTIFICATION</scope>
    <source>
        <strain evidence="7">DF5081</strain>
    </source>
</reference>
<feature type="domain" description="Phosphoribosyltransferase" evidence="6">
    <location>
        <begin position="69"/>
        <end position="180"/>
    </location>
</feature>
<dbReference type="InterPro" id="IPR029057">
    <property type="entry name" value="PRTase-like"/>
</dbReference>
<dbReference type="AlphaFoldDB" id="A0A8R1DU93"/>
<dbReference type="GO" id="GO:0004590">
    <property type="term" value="F:orotidine-5'-phosphate decarboxylase activity"/>
    <property type="evidence" value="ECO:0007669"/>
    <property type="project" value="TreeGrafter"/>
</dbReference>
<dbReference type="Gene3D" id="3.40.50.2020">
    <property type="match status" value="1"/>
</dbReference>
<comment type="pathway">
    <text evidence="1">Pyrimidine metabolism; UMP biosynthesis via de novo pathway; UMP from orotate: step 1/2.</text>
</comment>
<dbReference type="Pfam" id="PF00156">
    <property type="entry name" value="Pribosyltran"/>
    <property type="match status" value="1"/>
</dbReference>
<name>A0A8R1DU93_CAEJA</name>
<dbReference type="GO" id="GO:0006222">
    <property type="term" value="P:UMP biosynthetic process"/>
    <property type="evidence" value="ECO:0007669"/>
    <property type="project" value="EnsemblMetazoa"/>
</dbReference>
<dbReference type="NCBIfam" id="TIGR00336">
    <property type="entry name" value="pyrE"/>
    <property type="match status" value="1"/>
</dbReference>
<evidence type="ECO:0000256" key="1">
    <source>
        <dbReference type="ARBA" id="ARBA00004889"/>
    </source>
</evidence>
<dbReference type="EnsemblMetazoa" id="CJA12395.1">
    <property type="protein sequence ID" value="CJA12395.1"/>
    <property type="gene ID" value="WBGene00131599"/>
</dbReference>
<dbReference type="PANTHER" id="PTHR19278:SF33">
    <property type="entry name" value="OROTATE PHOSPHORIBOSYLTRANSFERASE"/>
    <property type="match status" value="1"/>
</dbReference>
<evidence type="ECO:0000256" key="4">
    <source>
        <dbReference type="ARBA" id="ARBA00022679"/>
    </source>
</evidence>
<dbReference type="GO" id="GO:0004588">
    <property type="term" value="F:orotate phosphoribosyltransferase activity"/>
    <property type="evidence" value="ECO:0007669"/>
    <property type="project" value="UniProtKB-EC"/>
</dbReference>
<organism evidence="7 8">
    <name type="scientific">Caenorhabditis japonica</name>
    <dbReference type="NCBI Taxonomy" id="281687"/>
    <lineage>
        <taxon>Eukaryota</taxon>
        <taxon>Metazoa</taxon>
        <taxon>Ecdysozoa</taxon>
        <taxon>Nematoda</taxon>
        <taxon>Chromadorea</taxon>
        <taxon>Rhabditida</taxon>
        <taxon>Rhabditina</taxon>
        <taxon>Rhabditomorpha</taxon>
        <taxon>Rhabditoidea</taxon>
        <taxon>Rhabditidae</taxon>
        <taxon>Peloderinae</taxon>
        <taxon>Caenorhabditis</taxon>
    </lineage>
</organism>
<dbReference type="HAMAP" id="MF_01208">
    <property type="entry name" value="PyrE"/>
    <property type="match status" value="1"/>
</dbReference>
<sequence length="226" mass="25081">MTAATTANGSHTIEDATLTKTPLAAPVQETELFEELYQMQCFRTGEFFLKSGQMTPIYIDLRRIMSSPRILRMAAQAMCDKIVAKNLKFDYVVGVPYAALPLATLVSDILNVPMLMKRKEAKAYGTKQLIEGVYSPGGTVLLVEDVVTSGESIRETAEAIRKENLLVHDAIAVLDRQQGATANLAKDELNFLSFLTMEGVLDGMIRKNEMTEERKHEIIAHLAKPF</sequence>
<evidence type="ECO:0000313" key="8">
    <source>
        <dbReference type="Proteomes" id="UP000005237"/>
    </source>
</evidence>
<keyword evidence="4" id="KW-0808">Transferase</keyword>
<reference evidence="8" key="1">
    <citation type="submission" date="2010-08" db="EMBL/GenBank/DDBJ databases">
        <authorList>
            <consortium name="Caenorhabditis japonica Sequencing Consortium"/>
            <person name="Wilson R.K."/>
        </authorList>
    </citation>
    <scope>NUCLEOTIDE SEQUENCE [LARGE SCALE GENOMIC DNA]</scope>
    <source>
        <strain evidence="8">DF5081</strain>
    </source>
</reference>
<keyword evidence="8" id="KW-1185">Reference proteome</keyword>
<evidence type="ECO:0000256" key="2">
    <source>
        <dbReference type="ARBA" id="ARBA00011971"/>
    </source>
</evidence>
<dbReference type="SUPFAM" id="SSF53271">
    <property type="entry name" value="PRTase-like"/>
    <property type="match status" value="1"/>
</dbReference>
<dbReference type="EC" id="2.4.2.10" evidence="2"/>
<dbReference type="InterPro" id="IPR000836">
    <property type="entry name" value="PRTase_dom"/>
</dbReference>
<keyword evidence="5" id="KW-0665">Pyrimidine biosynthesis</keyword>
<evidence type="ECO:0000259" key="6">
    <source>
        <dbReference type="Pfam" id="PF00156"/>
    </source>
</evidence>
<protein>
    <recommendedName>
        <fullName evidence="2">orotate phosphoribosyltransferase</fullName>
        <ecNumber evidence="2">2.4.2.10</ecNumber>
    </recommendedName>
</protein>
<dbReference type="GO" id="GO:0019856">
    <property type="term" value="P:pyrimidine nucleobase biosynthetic process"/>
    <property type="evidence" value="ECO:0007669"/>
    <property type="project" value="TreeGrafter"/>
</dbReference>
<dbReference type="CDD" id="cd06223">
    <property type="entry name" value="PRTases_typeI"/>
    <property type="match status" value="1"/>
</dbReference>
<dbReference type="InterPro" id="IPR023031">
    <property type="entry name" value="OPRT"/>
</dbReference>
<keyword evidence="3" id="KW-0328">Glycosyltransferase</keyword>
<evidence type="ECO:0000313" key="7">
    <source>
        <dbReference type="EnsemblMetazoa" id="CJA12395.1"/>
    </source>
</evidence>
<dbReference type="FunFam" id="3.40.50.2020:FF:000091">
    <property type="entry name" value="Orotate phosphoribosyltransferase"/>
    <property type="match status" value="1"/>
</dbReference>
<evidence type="ECO:0000256" key="5">
    <source>
        <dbReference type="ARBA" id="ARBA00022975"/>
    </source>
</evidence>
<evidence type="ECO:0000256" key="3">
    <source>
        <dbReference type="ARBA" id="ARBA00022676"/>
    </source>
</evidence>
<dbReference type="OMA" id="ENPFTWA"/>
<proteinExistence type="inferred from homology"/>
<accession>A0A8R1DU93</accession>
<dbReference type="Proteomes" id="UP000005237">
    <property type="component" value="Unassembled WGS sequence"/>
</dbReference>
<dbReference type="PANTHER" id="PTHR19278">
    <property type="entry name" value="OROTATE PHOSPHORIBOSYLTRANSFERASE"/>
    <property type="match status" value="1"/>
</dbReference>